<evidence type="ECO:0000313" key="1">
    <source>
        <dbReference type="EMBL" id="RWY51206.1"/>
    </source>
</evidence>
<organism evidence="1 2">
    <name type="scientific">Mucilaginibacter gilvus</name>
    <dbReference type="NCBI Taxonomy" id="2305909"/>
    <lineage>
        <taxon>Bacteria</taxon>
        <taxon>Pseudomonadati</taxon>
        <taxon>Bacteroidota</taxon>
        <taxon>Sphingobacteriia</taxon>
        <taxon>Sphingobacteriales</taxon>
        <taxon>Sphingobacteriaceae</taxon>
        <taxon>Mucilaginibacter</taxon>
    </lineage>
</organism>
<gene>
    <name evidence="1" type="ORF">EPL05_14170</name>
</gene>
<dbReference type="Proteomes" id="UP000286701">
    <property type="component" value="Unassembled WGS sequence"/>
</dbReference>
<name>A0A444MNC7_9SPHI</name>
<dbReference type="OrthoDB" id="8448116at2"/>
<evidence type="ECO:0000313" key="2">
    <source>
        <dbReference type="Proteomes" id="UP000286701"/>
    </source>
</evidence>
<dbReference type="EMBL" id="SBIW01000006">
    <property type="protein sequence ID" value="RWY51206.1"/>
    <property type="molecule type" value="Genomic_DNA"/>
</dbReference>
<reference evidence="1 2" key="1">
    <citation type="submission" date="2019-01" db="EMBL/GenBank/DDBJ databases">
        <title>Mucilaginibacter antarcticum sp. nov., isolated from antarctic soil.</title>
        <authorList>
            <person name="Yan Y.-Q."/>
            <person name="Du Z.-J."/>
        </authorList>
    </citation>
    <scope>NUCLEOTIDE SEQUENCE [LARGE SCALE GENOMIC DNA]</scope>
    <source>
        <strain evidence="1 2">F01003</strain>
    </source>
</reference>
<sequence length="185" mass="20602">MKYLLKILCLLITFSFFYIGFTRAQTPDLKVILIRHAEKPLKGDNLTCQGYNRSLKLPAVLVGKFGIPAYTYVPSLGVGEVTKHARMFETIVPLAVKYNLTINSARVEKDTAGVAADIKTKAGTILVAWNHKTIAAIVRALGVKDNNLLWPDDDYDTIWIVTFQNGTANLTRDKENINPGKDCNF</sequence>
<dbReference type="AlphaFoldDB" id="A0A444MNC7"/>
<keyword evidence="2" id="KW-1185">Reference proteome</keyword>
<accession>A0A444MNC7</accession>
<proteinExistence type="predicted"/>
<protein>
    <submittedName>
        <fullName evidence="1">Histidine phosphatase family protein</fullName>
    </submittedName>
</protein>
<dbReference type="RefSeq" id="WP_128534625.1">
    <property type="nucleotide sequence ID" value="NZ_SBIW01000006.1"/>
</dbReference>
<comment type="caution">
    <text evidence="1">The sequence shown here is derived from an EMBL/GenBank/DDBJ whole genome shotgun (WGS) entry which is preliminary data.</text>
</comment>